<organism evidence="2 3">
    <name type="scientific">Evansella tamaricis</name>
    <dbReference type="NCBI Taxonomy" id="2069301"/>
    <lineage>
        <taxon>Bacteria</taxon>
        <taxon>Bacillati</taxon>
        <taxon>Bacillota</taxon>
        <taxon>Bacilli</taxon>
        <taxon>Bacillales</taxon>
        <taxon>Bacillaceae</taxon>
        <taxon>Evansella</taxon>
    </lineage>
</organism>
<dbReference type="PANTHER" id="PTHR12147:SF26">
    <property type="entry name" value="PEPTIDASE M28 DOMAIN-CONTAINING PROTEIN"/>
    <property type="match status" value="1"/>
</dbReference>
<comment type="caution">
    <text evidence="2">The sequence shown here is derived from an EMBL/GenBank/DDBJ whole genome shotgun (WGS) entry which is preliminary data.</text>
</comment>
<dbReference type="InterPro" id="IPR007484">
    <property type="entry name" value="Peptidase_M28"/>
</dbReference>
<evidence type="ECO:0000259" key="1">
    <source>
        <dbReference type="Pfam" id="PF04389"/>
    </source>
</evidence>
<protein>
    <submittedName>
        <fullName evidence="2">M28 family peptidase</fullName>
    </submittedName>
</protein>
<reference evidence="2 3" key="1">
    <citation type="submission" date="2021-06" db="EMBL/GenBank/DDBJ databases">
        <title>Bacillus sp. RD4P76, an endophyte from a halophyte.</title>
        <authorList>
            <person name="Sun J.-Q."/>
        </authorList>
    </citation>
    <scope>NUCLEOTIDE SEQUENCE [LARGE SCALE GENOMIC DNA]</scope>
    <source>
        <strain evidence="2 3">CGMCC 1.15917</strain>
    </source>
</reference>
<evidence type="ECO:0000313" key="3">
    <source>
        <dbReference type="Proteomes" id="UP000784880"/>
    </source>
</evidence>
<dbReference type="InterPro" id="IPR045175">
    <property type="entry name" value="M28_fam"/>
</dbReference>
<gene>
    <name evidence="2" type="ORF">KS419_13345</name>
</gene>
<sequence>MNRQFIELIENLSDPVLNGRVPGTTGHDQARKLIIDQMETMKLEPLLTSGWEQIYVADDTVIGRNILAVKKGNAKKDWLLLGAHYDHLTGFPGADDNAAAIGILLSVMDSLKNSHLDLNIVLAIFDMEEPPYFKTPDMGSVYFYRHLPECLDFRFFHGAIILDLCGHDLAVCDRENALFAVGAETSPALSHSINKAREKNEEIQTYKLKSRDILYLSDHYIFDINKKPNLFFSCGHWPYYHTKHDTFENLNHKKIENIAEFIKHLALEMDETIRGKNVVLNPFTDMDEALELGRFLDTKLSTTHLDTICSVLMTEISTELKTDLGTLRRILKELGLL</sequence>
<evidence type="ECO:0000313" key="2">
    <source>
        <dbReference type="EMBL" id="MBU9712730.1"/>
    </source>
</evidence>
<proteinExistence type="predicted"/>
<dbReference type="RefSeq" id="WP_217066904.1">
    <property type="nucleotide sequence ID" value="NZ_JAHQCS010000107.1"/>
</dbReference>
<dbReference type="EMBL" id="JAHQCS010000107">
    <property type="protein sequence ID" value="MBU9712730.1"/>
    <property type="molecule type" value="Genomic_DNA"/>
</dbReference>
<dbReference type="PANTHER" id="PTHR12147">
    <property type="entry name" value="METALLOPEPTIDASE M28 FAMILY MEMBER"/>
    <property type="match status" value="1"/>
</dbReference>
<keyword evidence="3" id="KW-1185">Reference proteome</keyword>
<feature type="domain" description="Peptidase M28" evidence="1">
    <location>
        <begin position="65"/>
        <end position="264"/>
    </location>
</feature>
<dbReference type="Proteomes" id="UP000784880">
    <property type="component" value="Unassembled WGS sequence"/>
</dbReference>
<accession>A0ABS6JJV8</accession>
<name>A0ABS6JJV8_9BACI</name>
<dbReference type="Pfam" id="PF04389">
    <property type="entry name" value="Peptidase_M28"/>
    <property type="match status" value="1"/>
</dbReference>